<comment type="caution">
    <text evidence="1">The sequence shown here is derived from an EMBL/GenBank/DDBJ whole genome shotgun (WGS) entry which is preliminary data.</text>
</comment>
<gene>
    <name evidence="1" type="ORF">BE04_01530</name>
</gene>
<dbReference type="Proteomes" id="UP000075604">
    <property type="component" value="Unassembled WGS sequence"/>
</dbReference>
<evidence type="ECO:0000313" key="1">
    <source>
        <dbReference type="EMBL" id="KYF51454.1"/>
    </source>
</evidence>
<organism evidence="1 2">
    <name type="scientific">Sorangium cellulosum</name>
    <name type="common">Polyangium cellulosum</name>
    <dbReference type="NCBI Taxonomy" id="56"/>
    <lineage>
        <taxon>Bacteria</taxon>
        <taxon>Pseudomonadati</taxon>
        <taxon>Myxococcota</taxon>
        <taxon>Polyangia</taxon>
        <taxon>Polyangiales</taxon>
        <taxon>Polyangiaceae</taxon>
        <taxon>Sorangium</taxon>
    </lineage>
</organism>
<dbReference type="AlphaFoldDB" id="A0A150P6X3"/>
<dbReference type="EMBL" id="JELX01003729">
    <property type="protein sequence ID" value="KYF51454.1"/>
    <property type="molecule type" value="Genomic_DNA"/>
</dbReference>
<accession>A0A150P6X3</accession>
<sequence>MPRVGARIVDRIGDRPATIEQAIELVARDLIAPEEDPLAVGPVLVADRGMLVRAMHVDRDAELAQPGDDAARPGERALLHLESGARVGLRGRLFGGVRVEVTSGEVQGGMAHCFDWVRGAAWRGVDGRSPRSVTGGAELLVKVARMVS</sequence>
<name>A0A150P6X3_SORCE</name>
<reference evidence="1 2" key="1">
    <citation type="submission" date="2014-02" db="EMBL/GenBank/DDBJ databases">
        <title>The small core and large imbalanced accessory genome model reveals a collaborative survival strategy of Sorangium cellulosum strains in nature.</title>
        <authorList>
            <person name="Han K."/>
            <person name="Peng R."/>
            <person name="Blom J."/>
            <person name="Li Y.-Z."/>
        </authorList>
    </citation>
    <scope>NUCLEOTIDE SEQUENCE [LARGE SCALE GENOMIC DNA]</scope>
    <source>
        <strain evidence="1 2">So0157-18</strain>
    </source>
</reference>
<protein>
    <submittedName>
        <fullName evidence="1">Uncharacterized protein</fullName>
    </submittedName>
</protein>
<evidence type="ECO:0000313" key="2">
    <source>
        <dbReference type="Proteomes" id="UP000075604"/>
    </source>
</evidence>
<proteinExistence type="predicted"/>